<feature type="domain" description="NAD(P)-binding" evidence="1">
    <location>
        <begin position="509"/>
        <end position="627"/>
    </location>
</feature>
<dbReference type="Gene3D" id="3.90.25.10">
    <property type="entry name" value="UDP-galactose 4-epimerase, domain 1"/>
    <property type="match status" value="1"/>
</dbReference>
<proteinExistence type="predicted"/>
<gene>
    <name evidence="2" type="ORF">BOTNAR_0287g00160</name>
</gene>
<comment type="caution">
    <text evidence="2">The sequence shown here is derived from an EMBL/GenBank/DDBJ whole genome shotgun (WGS) entry which is preliminary data.</text>
</comment>
<dbReference type="EMBL" id="PQXJ01000287">
    <property type="protein sequence ID" value="TGO53746.1"/>
    <property type="molecule type" value="Genomic_DNA"/>
</dbReference>
<dbReference type="SUPFAM" id="SSF51735">
    <property type="entry name" value="NAD(P)-binding Rossmann-fold domains"/>
    <property type="match status" value="1"/>
</dbReference>
<dbReference type="Proteomes" id="UP000297452">
    <property type="component" value="Unassembled WGS sequence"/>
</dbReference>
<protein>
    <recommendedName>
        <fullName evidence="1">NAD(P)-binding domain-containing protein</fullName>
    </recommendedName>
</protein>
<dbReference type="InterPro" id="IPR036291">
    <property type="entry name" value="NAD(P)-bd_dom_sf"/>
</dbReference>
<name>A0A4Z1HXG0_9HELO</name>
<dbReference type="STRING" id="278944.A0A4Z1HXG0"/>
<dbReference type="AlphaFoldDB" id="A0A4Z1HXG0"/>
<organism evidence="2 3">
    <name type="scientific">Botryotinia narcissicola</name>
    <dbReference type="NCBI Taxonomy" id="278944"/>
    <lineage>
        <taxon>Eukaryota</taxon>
        <taxon>Fungi</taxon>
        <taxon>Dikarya</taxon>
        <taxon>Ascomycota</taxon>
        <taxon>Pezizomycotina</taxon>
        <taxon>Leotiomycetes</taxon>
        <taxon>Helotiales</taxon>
        <taxon>Sclerotiniaceae</taxon>
        <taxon>Botryotinia</taxon>
    </lineage>
</organism>
<keyword evidence="3" id="KW-1185">Reference proteome</keyword>
<dbReference type="Pfam" id="PF13460">
    <property type="entry name" value="NAD_binding_10"/>
    <property type="match status" value="1"/>
</dbReference>
<evidence type="ECO:0000313" key="2">
    <source>
        <dbReference type="EMBL" id="TGO53746.1"/>
    </source>
</evidence>
<accession>A0A4Z1HXG0</accession>
<dbReference type="OrthoDB" id="3542674at2759"/>
<evidence type="ECO:0000259" key="1">
    <source>
        <dbReference type="Pfam" id="PF13460"/>
    </source>
</evidence>
<sequence length="675" mass="76174">MHHQHEKLDSKMLKGLRFPTPESHDTIDLVKLVSDNVDRHVYDSRTALGIKENALECLTKRSDYATGSYFSEKAYDPSDHPGDLSLSYLFAIFNDLFFLGSLTYRTTVSRSEKATDSTYRTLRRHASPIINTLIEIPVHSSGRIDCDRPINIVVPFVKSFQSQIAGLLGAMIDLYIRYNSCVNSSCLGNIVIRGKMGRGQVWQLIAYNLEVSDTMRAMKEAIGMEIIPQIVESDILKIQRLLFQEHSSARYKSRSKTENNSCITSGFFLPLKAASSSGIFAAVTRIVHSSTPEIDHTKSPNIIIPFKGTSSTKSSPGDDVSALLEAMIAFYLQWYSCRKPSCLNKITACGMGPRGYAWQKIANLLEGSEMMSDMQTLIGSQVRLRRYEEFVRELSYWDKPRLLVSLDLLRELGLVAWTVEDFVYAAEEEQRKTLASANLAATIVVYFGSLTLYRLSLHPLAQFPGPRLASITRYYEAYYDIVQNVQYTFKIAEMHKKYGINSQTYHTSHITRTLRNRGVHFTQSDGDDMDALRNSVSGCEKLFLFLDPKLDDLDYEHRQAEKIVRVAKKVGIKQVVASASLGVSMLGTGIHITLNFFMAKHLAGKKGVEQAVIDANFKHWTFLRPAFSIANFLEPKEHRYPELRDRGTWITAITTKGKFALINHIDIVKVATAAF</sequence>
<evidence type="ECO:0000313" key="3">
    <source>
        <dbReference type="Proteomes" id="UP000297452"/>
    </source>
</evidence>
<reference evidence="2 3" key="1">
    <citation type="submission" date="2017-12" db="EMBL/GenBank/DDBJ databases">
        <title>Comparative genomics of Botrytis spp.</title>
        <authorList>
            <person name="Valero-Jimenez C.A."/>
            <person name="Tapia P."/>
            <person name="Veloso J."/>
            <person name="Silva-Moreno E."/>
            <person name="Staats M."/>
            <person name="Valdes J.H."/>
            <person name="Van Kan J.A.L."/>
        </authorList>
    </citation>
    <scope>NUCLEOTIDE SEQUENCE [LARGE SCALE GENOMIC DNA]</scope>
    <source>
        <strain evidence="2 3">MUCL2120</strain>
    </source>
</reference>
<dbReference type="Gene3D" id="3.40.50.720">
    <property type="entry name" value="NAD(P)-binding Rossmann-like Domain"/>
    <property type="match status" value="1"/>
</dbReference>
<dbReference type="InterPro" id="IPR016040">
    <property type="entry name" value="NAD(P)-bd_dom"/>
</dbReference>